<keyword evidence="2" id="KW-0378">Hydrolase</keyword>
<evidence type="ECO:0000313" key="8">
    <source>
        <dbReference type="Proteomes" id="UP000653454"/>
    </source>
</evidence>
<keyword evidence="1" id="KW-0645">Protease</keyword>
<keyword evidence="5" id="KW-0732">Signal</keyword>
<dbReference type="InterPro" id="IPR009003">
    <property type="entry name" value="Peptidase_S1_PA"/>
</dbReference>
<keyword evidence="4" id="KW-1015">Disulfide bond</keyword>
<dbReference type="InterPro" id="IPR043504">
    <property type="entry name" value="Peptidase_S1_PA_chymotrypsin"/>
</dbReference>
<feature type="signal peptide" evidence="5">
    <location>
        <begin position="1"/>
        <end position="20"/>
    </location>
</feature>
<evidence type="ECO:0000256" key="2">
    <source>
        <dbReference type="ARBA" id="ARBA00022801"/>
    </source>
</evidence>
<feature type="domain" description="Peptidase S1" evidence="6">
    <location>
        <begin position="28"/>
        <end position="262"/>
    </location>
</feature>
<name>A0A8S4EL55_PLUXY</name>
<organism evidence="7 8">
    <name type="scientific">Plutella xylostella</name>
    <name type="common">Diamondback moth</name>
    <name type="synonym">Plutella maculipennis</name>
    <dbReference type="NCBI Taxonomy" id="51655"/>
    <lineage>
        <taxon>Eukaryota</taxon>
        <taxon>Metazoa</taxon>
        <taxon>Ecdysozoa</taxon>
        <taxon>Arthropoda</taxon>
        <taxon>Hexapoda</taxon>
        <taxon>Insecta</taxon>
        <taxon>Pterygota</taxon>
        <taxon>Neoptera</taxon>
        <taxon>Endopterygota</taxon>
        <taxon>Lepidoptera</taxon>
        <taxon>Glossata</taxon>
        <taxon>Ditrysia</taxon>
        <taxon>Yponomeutoidea</taxon>
        <taxon>Plutellidae</taxon>
        <taxon>Plutella</taxon>
    </lineage>
</organism>
<evidence type="ECO:0000256" key="4">
    <source>
        <dbReference type="ARBA" id="ARBA00023157"/>
    </source>
</evidence>
<evidence type="ECO:0000259" key="6">
    <source>
        <dbReference type="PROSITE" id="PS50240"/>
    </source>
</evidence>
<dbReference type="SUPFAM" id="SSF50494">
    <property type="entry name" value="Trypsin-like serine proteases"/>
    <property type="match status" value="1"/>
</dbReference>
<dbReference type="AlphaFoldDB" id="A0A8S4EL55"/>
<proteinExistence type="predicted"/>
<keyword evidence="3" id="KW-0720">Serine protease</keyword>
<dbReference type="PANTHER" id="PTHR24276">
    <property type="entry name" value="POLYSERASE-RELATED"/>
    <property type="match status" value="1"/>
</dbReference>
<protein>
    <submittedName>
        <fullName evidence="7">(diamondback moth) hypothetical protein</fullName>
    </submittedName>
</protein>
<evidence type="ECO:0000256" key="1">
    <source>
        <dbReference type="ARBA" id="ARBA00022670"/>
    </source>
</evidence>
<dbReference type="Proteomes" id="UP000653454">
    <property type="component" value="Unassembled WGS sequence"/>
</dbReference>
<dbReference type="PROSITE" id="PS50240">
    <property type="entry name" value="TRYPSIN_DOM"/>
    <property type="match status" value="1"/>
</dbReference>
<dbReference type="CDD" id="cd00190">
    <property type="entry name" value="Tryp_SPc"/>
    <property type="match status" value="1"/>
</dbReference>
<feature type="chain" id="PRO_5035766286" evidence="5">
    <location>
        <begin position="21"/>
        <end position="262"/>
    </location>
</feature>
<keyword evidence="8" id="KW-1185">Reference proteome</keyword>
<dbReference type="SMART" id="SM00020">
    <property type="entry name" value="Tryp_SPc"/>
    <property type="match status" value="1"/>
</dbReference>
<dbReference type="GO" id="GO:0004252">
    <property type="term" value="F:serine-type endopeptidase activity"/>
    <property type="evidence" value="ECO:0007669"/>
    <property type="project" value="InterPro"/>
</dbReference>
<dbReference type="Gene3D" id="2.40.10.10">
    <property type="entry name" value="Trypsin-like serine proteases"/>
    <property type="match status" value="1"/>
</dbReference>
<dbReference type="GO" id="GO:0006508">
    <property type="term" value="P:proteolysis"/>
    <property type="evidence" value="ECO:0007669"/>
    <property type="project" value="UniProtKB-KW"/>
</dbReference>
<dbReference type="PANTHER" id="PTHR24276:SF98">
    <property type="entry name" value="FI18310P1-RELATED"/>
    <property type="match status" value="1"/>
</dbReference>
<dbReference type="EMBL" id="CAJHNJ030000018">
    <property type="protein sequence ID" value="CAG9116235.1"/>
    <property type="molecule type" value="Genomic_DNA"/>
</dbReference>
<dbReference type="Pfam" id="PF00089">
    <property type="entry name" value="Trypsin"/>
    <property type="match status" value="1"/>
</dbReference>
<evidence type="ECO:0000256" key="3">
    <source>
        <dbReference type="ARBA" id="ARBA00022825"/>
    </source>
</evidence>
<comment type="caution">
    <text evidence="7">The sequence shown here is derived from an EMBL/GenBank/DDBJ whole genome shotgun (WGS) entry which is preliminary data.</text>
</comment>
<dbReference type="InterPro" id="IPR001254">
    <property type="entry name" value="Trypsin_dom"/>
</dbReference>
<accession>A0A8S4EL55</accession>
<sequence>MMFSTTSAFIIITLVATATALKDAGVYIIGGQPSSVEEYPSIVQVERRDGGKWHFICGAVIISKRTVVSTANQISKKVKPCNLRIRAGSSKYEKGGHIVRVRNYQIHPDFVRKNGTSNIVLLTLRTRLPMSNVIQPAFIVPSGLEVPDNHEVQEAGWGETRFSNHSEVLQQAIVYTINHDECSRRFVAAAAGYQALPENMICAGILDGGERYTCNRDSGGPLYMDGMLVGLVTSARKNCTDLSLTRYTKVSAFTDWIKSNAD</sequence>
<gene>
    <name evidence="7" type="ORF">PLXY2_LOCUS5935</name>
</gene>
<dbReference type="InterPro" id="IPR050430">
    <property type="entry name" value="Peptidase_S1"/>
</dbReference>
<evidence type="ECO:0000256" key="5">
    <source>
        <dbReference type="SAM" id="SignalP"/>
    </source>
</evidence>
<evidence type="ECO:0000313" key="7">
    <source>
        <dbReference type="EMBL" id="CAG9116235.1"/>
    </source>
</evidence>
<reference evidence="7" key="1">
    <citation type="submission" date="2020-11" db="EMBL/GenBank/DDBJ databases">
        <authorList>
            <person name="Whiteford S."/>
        </authorList>
    </citation>
    <scope>NUCLEOTIDE SEQUENCE</scope>
</reference>